<organism evidence="2 3">
    <name type="scientific">Rhizoctonia solani AG-3 Rhs1AP</name>
    <dbReference type="NCBI Taxonomy" id="1086054"/>
    <lineage>
        <taxon>Eukaryota</taxon>
        <taxon>Fungi</taxon>
        <taxon>Dikarya</taxon>
        <taxon>Basidiomycota</taxon>
        <taxon>Agaricomycotina</taxon>
        <taxon>Agaricomycetes</taxon>
        <taxon>Cantharellales</taxon>
        <taxon>Ceratobasidiaceae</taxon>
        <taxon>Rhizoctonia</taxon>
    </lineage>
</organism>
<gene>
    <name evidence="2" type="ORF">RSOL_443760</name>
</gene>
<evidence type="ECO:0000313" key="2">
    <source>
        <dbReference type="EMBL" id="EUC65221.1"/>
    </source>
</evidence>
<name>X8JPX2_9AGAM</name>
<evidence type="ECO:0000256" key="1">
    <source>
        <dbReference type="SAM" id="MobiDB-lite"/>
    </source>
</evidence>
<proteinExistence type="predicted"/>
<evidence type="ECO:0000313" key="3">
    <source>
        <dbReference type="Proteomes" id="UP000030108"/>
    </source>
</evidence>
<feature type="region of interest" description="Disordered" evidence="1">
    <location>
        <begin position="1"/>
        <end position="25"/>
    </location>
</feature>
<protein>
    <submittedName>
        <fullName evidence="2">Uncharacterized protein</fullName>
    </submittedName>
</protein>
<reference evidence="3" key="1">
    <citation type="journal article" date="2014" name="Genome Announc.">
        <title>Draft genome sequence of the plant-pathogenic soil fungus Rhizoctonia solani anastomosis group 3 strain Rhs1AP.</title>
        <authorList>
            <person name="Cubeta M.A."/>
            <person name="Thomas E."/>
            <person name="Dean R.A."/>
            <person name="Jabaji S."/>
            <person name="Neate S.M."/>
            <person name="Tavantzis S."/>
            <person name="Toda T."/>
            <person name="Vilgalys R."/>
            <person name="Bharathan N."/>
            <person name="Fedorova-Abrams N."/>
            <person name="Pakala S.B."/>
            <person name="Pakala S.M."/>
            <person name="Zafar N."/>
            <person name="Joardar V."/>
            <person name="Losada L."/>
            <person name="Nierman W.C."/>
        </authorList>
    </citation>
    <scope>NUCLEOTIDE SEQUENCE [LARGE SCALE GENOMIC DNA]</scope>
    <source>
        <strain evidence="3">AG-3</strain>
    </source>
</reference>
<dbReference type="EMBL" id="JATN01000311">
    <property type="protein sequence ID" value="EUC65221.1"/>
    <property type="molecule type" value="Genomic_DNA"/>
</dbReference>
<dbReference type="AlphaFoldDB" id="X8JPX2"/>
<accession>X8JPX2</accession>
<sequence length="218" mass="23372">MSHPSRAASGSGGPPPTFGSPLLSGGFKSLGSKHPTLEFNPTTLSDNAIISNLTYQEKLRTIQNLLEHTNVGNGSMIMYLTSQESDARRIYDSLDPTSKLKASFYMTPLPGSKFNYTWFKELKQGLALVPASSALLALDYGLVNLSRSTHLVVDDAAHSGLGRCLIAPFYNISGSLRKTTCSRTTARPGADTLPSGTGSQFWVLCSTHGTNTGCPDPW</sequence>
<dbReference type="Proteomes" id="UP000030108">
    <property type="component" value="Unassembled WGS sequence"/>
</dbReference>
<comment type="caution">
    <text evidence="2">The sequence shown here is derived from an EMBL/GenBank/DDBJ whole genome shotgun (WGS) entry which is preliminary data.</text>
</comment>